<reference evidence="8" key="1">
    <citation type="submission" date="2019-11" db="EMBL/GenBank/DDBJ databases">
        <authorList>
            <person name="Liu Y."/>
            <person name="Hou J."/>
            <person name="Li T.-Q."/>
            <person name="Guan C.-H."/>
            <person name="Wu X."/>
            <person name="Wu H.-Z."/>
            <person name="Ling F."/>
            <person name="Zhang R."/>
            <person name="Shi X.-G."/>
            <person name="Ren J.-P."/>
            <person name="Chen E.-F."/>
            <person name="Sun J.-M."/>
        </authorList>
    </citation>
    <scope>NUCLEOTIDE SEQUENCE</scope>
    <source>
        <strain evidence="8">Adult_tree_wgs_1</strain>
        <tissue evidence="8">Leaves</tissue>
    </source>
</reference>
<dbReference type="EMBL" id="WJXA01000002">
    <property type="protein sequence ID" value="KAF7149819.1"/>
    <property type="molecule type" value="Genomic_DNA"/>
</dbReference>
<feature type="domain" description="PPIase cyclophilin-type" evidence="7">
    <location>
        <begin position="11"/>
        <end position="176"/>
    </location>
</feature>
<dbReference type="Gene3D" id="2.40.100.10">
    <property type="entry name" value="Cyclophilin-like"/>
    <property type="match status" value="1"/>
</dbReference>
<evidence type="ECO:0000256" key="3">
    <source>
        <dbReference type="ARBA" id="ARBA00013194"/>
    </source>
</evidence>
<organism evidence="8 9">
    <name type="scientific">Rhododendron simsii</name>
    <name type="common">Sims's rhododendron</name>
    <dbReference type="NCBI Taxonomy" id="118357"/>
    <lineage>
        <taxon>Eukaryota</taxon>
        <taxon>Viridiplantae</taxon>
        <taxon>Streptophyta</taxon>
        <taxon>Embryophyta</taxon>
        <taxon>Tracheophyta</taxon>
        <taxon>Spermatophyta</taxon>
        <taxon>Magnoliopsida</taxon>
        <taxon>eudicotyledons</taxon>
        <taxon>Gunneridae</taxon>
        <taxon>Pentapetalae</taxon>
        <taxon>asterids</taxon>
        <taxon>Ericales</taxon>
        <taxon>Ericaceae</taxon>
        <taxon>Ericoideae</taxon>
        <taxon>Rhodoreae</taxon>
        <taxon>Rhododendron</taxon>
    </lineage>
</organism>
<dbReference type="FunFam" id="2.40.100.10:FF:000022">
    <property type="entry name" value="Peptidyl-prolyl cis-trans isomerase CYP95"/>
    <property type="match status" value="1"/>
</dbReference>
<dbReference type="PRINTS" id="PR00153">
    <property type="entry name" value="CSAPPISMRASE"/>
</dbReference>
<feature type="region of interest" description="Disordered" evidence="6">
    <location>
        <begin position="189"/>
        <end position="417"/>
    </location>
</feature>
<evidence type="ECO:0000256" key="4">
    <source>
        <dbReference type="ARBA" id="ARBA00023110"/>
    </source>
</evidence>
<dbReference type="PANTHER" id="PTHR11071">
    <property type="entry name" value="PEPTIDYL-PROLYL CIS-TRANS ISOMERASE"/>
    <property type="match status" value="1"/>
</dbReference>
<dbReference type="Proteomes" id="UP000626092">
    <property type="component" value="Unassembled WGS sequence"/>
</dbReference>
<feature type="compositionally biased region" description="Low complexity" evidence="6">
    <location>
        <begin position="609"/>
        <end position="622"/>
    </location>
</feature>
<feature type="compositionally biased region" description="Low complexity" evidence="6">
    <location>
        <begin position="455"/>
        <end position="476"/>
    </location>
</feature>
<accession>A0A834LVM1</accession>
<feature type="compositionally biased region" description="Low complexity" evidence="6">
    <location>
        <begin position="484"/>
        <end position="504"/>
    </location>
</feature>
<feature type="region of interest" description="Disordered" evidence="6">
    <location>
        <begin position="455"/>
        <end position="756"/>
    </location>
</feature>
<feature type="compositionally biased region" description="Polar residues" evidence="6">
    <location>
        <begin position="364"/>
        <end position="375"/>
    </location>
</feature>
<feature type="compositionally biased region" description="Basic and acidic residues" evidence="6">
    <location>
        <begin position="189"/>
        <end position="201"/>
    </location>
</feature>
<evidence type="ECO:0000256" key="1">
    <source>
        <dbReference type="ARBA" id="ARBA00000971"/>
    </source>
</evidence>
<feature type="compositionally biased region" description="Low complexity" evidence="6">
    <location>
        <begin position="275"/>
        <end position="285"/>
    </location>
</feature>
<dbReference type="GO" id="GO:0003755">
    <property type="term" value="F:peptidyl-prolyl cis-trans isomerase activity"/>
    <property type="evidence" value="ECO:0007669"/>
    <property type="project" value="UniProtKB-KW"/>
</dbReference>
<dbReference type="PROSITE" id="PS50072">
    <property type="entry name" value="CSA_PPIASE_2"/>
    <property type="match status" value="1"/>
</dbReference>
<comment type="similarity">
    <text evidence="2">Belongs to the cyclophilin-type PPIase family.</text>
</comment>
<dbReference type="InterPro" id="IPR002130">
    <property type="entry name" value="Cyclophilin-type_PPIase_dom"/>
</dbReference>
<keyword evidence="4" id="KW-0697">Rotamase</keyword>
<dbReference type="GO" id="GO:0005737">
    <property type="term" value="C:cytoplasm"/>
    <property type="evidence" value="ECO:0007669"/>
    <property type="project" value="TreeGrafter"/>
</dbReference>
<evidence type="ECO:0000259" key="7">
    <source>
        <dbReference type="PROSITE" id="PS50072"/>
    </source>
</evidence>
<name>A0A834LVM1_RHOSS</name>
<evidence type="ECO:0000256" key="6">
    <source>
        <dbReference type="SAM" id="MobiDB-lite"/>
    </source>
</evidence>
<dbReference type="AlphaFoldDB" id="A0A834LVM1"/>
<dbReference type="GO" id="GO:0006457">
    <property type="term" value="P:protein folding"/>
    <property type="evidence" value="ECO:0007669"/>
    <property type="project" value="TreeGrafter"/>
</dbReference>
<dbReference type="OrthoDB" id="1166594at2759"/>
<proteinExistence type="inferred from homology"/>
<feature type="compositionally biased region" description="Basic residues" evidence="6">
    <location>
        <begin position="633"/>
        <end position="658"/>
    </location>
</feature>
<evidence type="ECO:0000256" key="2">
    <source>
        <dbReference type="ARBA" id="ARBA00007365"/>
    </source>
</evidence>
<dbReference type="PANTHER" id="PTHR11071:SF561">
    <property type="entry name" value="PEPTIDYL-PROLYL CIS-TRANS ISOMERASE D-RELATED"/>
    <property type="match status" value="1"/>
</dbReference>
<feature type="compositionally biased region" description="Low complexity" evidence="6">
    <location>
        <begin position="705"/>
        <end position="718"/>
    </location>
</feature>
<protein>
    <recommendedName>
        <fullName evidence="3">peptidylprolyl isomerase</fullName>
        <ecNumber evidence="3">5.2.1.8</ecNumber>
    </recommendedName>
</protein>
<feature type="compositionally biased region" description="Basic residues" evidence="6">
    <location>
        <begin position="202"/>
        <end position="222"/>
    </location>
</feature>
<keyword evidence="9" id="KW-1185">Reference proteome</keyword>
<dbReference type="GO" id="GO:0016018">
    <property type="term" value="F:cyclosporin A binding"/>
    <property type="evidence" value="ECO:0007669"/>
    <property type="project" value="TreeGrafter"/>
</dbReference>
<comment type="catalytic activity">
    <reaction evidence="1">
        <text>[protein]-peptidylproline (omega=180) = [protein]-peptidylproline (omega=0)</text>
        <dbReference type="Rhea" id="RHEA:16237"/>
        <dbReference type="Rhea" id="RHEA-COMP:10747"/>
        <dbReference type="Rhea" id="RHEA-COMP:10748"/>
        <dbReference type="ChEBI" id="CHEBI:83833"/>
        <dbReference type="ChEBI" id="CHEBI:83834"/>
        <dbReference type="EC" id="5.2.1.8"/>
    </reaction>
</comment>
<evidence type="ECO:0000313" key="8">
    <source>
        <dbReference type="EMBL" id="KAF7149819.1"/>
    </source>
</evidence>
<dbReference type="InterPro" id="IPR029000">
    <property type="entry name" value="Cyclophilin-like_dom_sf"/>
</dbReference>
<feature type="compositionally biased region" description="Acidic residues" evidence="6">
    <location>
        <begin position="256"/>
        <end position="274"/>
    </location>
</feature>
<feature type="compositionally biased region" description="Basic and acidic residues" evidence="6">
    <location>
        <begin position="719"/>
        <end position="730"/>
    </location>
</feature>
<evidence type="ECO:0000313" key="9">
    <source>
        <dbReference type="Proteomes" id="UP000626092"/>
    </source>
</evidence>
<keyword evidence="5" id="KW-0413">Isomerase</keyword>
<dbReference type="Pfam" id="PF00160">
    <property type="entry name" value="Pro_isomerase"/>
    <property type="match status" value="1"/>
</dbReference>
<gene>
    <name evidence="8" type="ORF">RHSIM_Rhsim02G0195000</name>
</gene>
<sequence>MKMSKKTPLVFLDVSIDGDPAERMVFELFSDVAPKTAENFRALCTGEKGISSKTGRPLHYKGSFFHRIVNGSLVQGGDFLKRDGSFGESIYGEKFPDEPPSKLKHDQRGLLSMALADRDARGSLFIITFKANHHLDRKYVVFGKLVEGHDVLEKIENVGDEVGRPSVTVKIISCGELLEEKMKVNKAKMGKDASLEANSHEVRRRRKHKKSTKGRRKRRKRYYTSTSESDTSSDSEMESERKRKKRYYSPTSESDTSSDSEMESESESDSESDSDTSSSSDLSSSSDDRRKKRKRSSRRDRYRHGKRRDKRRGRKRRRHDKRLKRRSKRASDSLTDTESESRSESSSEDGNADVEGPDRKHKTQTQISVGNQSPLTVEGPNPSKNGVTTDMFEREEGELSKENGERRSNGVDLQTNLADDSPAKSRFTFHANHPSFIIYLYDSFWICVDKSPIQVPQSSRSISRSPVRSASRSPPVRGKKGRSISRSPLNSPPRSNLSRTPPRTSSRKSSRTVSRSPVRAVKRSLSRSPVRSSRRSVSRSSGRAPSRRSASRSPVRAPTRNNRRSYSKSPVSDRGRNLSRSPSLDGSPKRIRRGRGFSERFSYARRYRSPSPDRSPVRSYRYGSRIDRDRFYRRSPRRYRSPPRARTPPRYRSRRSRTRSPLSRSPIRNRDRRRYSRSPIRNRSPVKTSRVNDSPRAERRRSPSRTRISSISSSSLDSESPKKASKDRSRSFSRSPQAGKKGLVSYGDGSPDSSDR</sequence>
<feature type="compositionally biased region" description="Basic residues" evidence="6">
    <location>
        <begin position="290"/>
        <end position="328"/>
    </location>
</feature>
<dbReference type="EC" id="5.2.1.8" evidence="3"/>
<evidence type="ECO:0000256" key="5">
    <source>
        <dbReference type="ARBA" id="ARBA00023235"/>
    </source>
</evidence>
<feature type="compositionally biased region" description="Basic and acidic residues" evidence="6">
    <location>
        <begin position="391"/>
        <end position="409"/>
    </location>
</feature>
<comment type="caution">
    <text evidence="8">The sequence shown here is derived from an EMBL/GenBank/DDBJ whole genome shotgun (WGS) entry which is preliminary data.</text>
</comment>
<dbReference type="SUPFAM" id="SSF50891">
    <property type="entry name" value="Cyclophilin-like"/>
    <property type="match status" value="1"/>
</dbReference>